<dbReference type="Proteomes" id="UP000317171">
    <property type="component" value="Chromosome"/>
</dbReference>
<evidence type="ECO:0000313" key="2">
    <source>
        <dbReference type="EMBL" id="QDT42762.1"/>
    </source>
</evidence>
<feature type="transmembrane region" description="Helical" evidence="1">
    <location>
        <begin position="44"/>
        <end position="62"/>
    </location>
</feature>
<name>A0A517RFV9_9PLAN</name>
<proteinExistence type="predicted"/>
<feature type="transmembrane region" description="Helical" evidence="1">
    <location>
        <begin position="138"/>
        <end position="157"/>
    </location>
</feature>
<feature type="transmembrane region" description="Helical" evidence="1">
    <location>
        <begin position="294"/>
        <end position="315"/>
    </location>
</feature>
<keyword evidence="1" id="KW-1133">Transmembrane helix</keyword>
<keyword evidence="1" id="KW-0812">Transmembrane</keyword>
<feature type="transmembrane region" description="Helical" evidence="1">
    <location>
        <begin position="247"/>
        <end position="266"/>
    </location>
</feature>
<feature type="transmembrane region" description="Helical" evidence="1">
    <location>
        <begin position="191"/>
        <end position="212"/>
    </location>
</feature>
<sequence length="343" mass="38733">MKITRTNLNDAVEEGILTSDQSERLLEFLKSRPSVGPEFDFAHLLYYLGGLIAIGAMTLFMNLGWESFGGWGIVTISLIYAILGLTLSNRFQQKGYTIPAGICATFVVALTPLAIYGVELALGLWPKDTEYREYHRYIRWYWLYMEIGTLVVAAIIARFYKYPFLLMPVAVTLWYLSMDLAVMLISDSSEFDVRSTVSMCVGAAMIGLALVVDLRSRKTGDYAFWLYLFGVMAFWGGLTVRNSDGELAKFVSLCINLLLMGVGIILVRRVFVVFGAIGCTFYLGHLAYNVFESSWLFPIILSLFGLLIIYLGIIWQKNEQALTRKARSILPTQLRELLESKDR</sequence>
<dbReference type="OrthoDB" id="1675191at2"/>
<feature type="transmembrane region" description="Helical" evidence="1">
    <location>
        <begin position="99"/>
        <end position="118"/>
    </location>
</feature>
<reference evidence="2 3" key="1">
    <citation type="submission" date="2019-02" db="EMBL/GenBank/DDBJ databases">
        <title>Deep-cultivation of Planctomycetes and their phenomic and genomic characterization uncovers novel biology.</title>
        <authorList>
            <person name="Wiegand S."/>
            <person name="Jogler M."/>
            <person name="Boedeker C."/>
            <person name="Pinto D."/>
            <person name="Vollmers J."/>
            <person name="Rivas-Marin E."/>
            <person name="Kohn T."/>
            <person name="Peeters S.H."/>
            <person name="Heuer A."/>
            <person name="Rast P."/>
            <person name="Oberbeckmann S."/>
            <person name="Bunk B."/>
            <person name="Jeske O."/>
            <person name="Meyerdierks A."/>
            <person name="Storesund J.E."/>
            <person name="Kallscheuer N."/>
            <person name="Luecker S."/>
            <person name="Lage O.M."/>
            <person name="Pohl T."/>
            <person name="Merkel B.J."/>
            <person name="Hornburger P."/>
            <person name="Mueller R.-W."/>
            <person name="Bruemmer F."/>
            <person name="Labrenz M."/>
            <person name="Spormann A.M."/>
            <person name="Op den Camp H."/>
            <person name="Overmann J."/>
            <person name="Amann R."/>
            <person name="Jetten M.S.M."/>
            <person name="Mascher T."/>
            <person name="Medema M.H."/>
            <person name="Devos D.P."/>
            <person name="Kaster A.-K."/>
            <person name="Ovreas L."/>
            <person name="Rohde M."/>
            <person name="Galperin M.Y."/>
            <person name="Jogler C."/>
        </authorList>
    </citation>
    <scope>NUCLEOTIDE SEQUENCE [LARGE SCALE GENOMIC DNA]</scope>
    <source>
        <strain evidence="2 3">Pan241w</strain>
    </source>
</reference>
<protein>
    <recommendedName>
        <fullName evidence="4">DUF2157 domain-containing protein</fullName>
    </recommendedName>
</protein>
<feature type="transmembrane region" description="Helical" evidence="1">
    <location>
        <begin position="68"/>
        <end position="87"/>
    </location>
</feature>
<dbReference type="EMBL" id="CP036269">
    <property type="protein sequence ID" value="QDT42762.1"/>
    <property type="molecule type" value="Genomic_DNA"/>
</dbReference>
<evidence type="ECO:0000256" key="1">
    <source>
        <dbReference type="SAM" id="Phobius"/>
    </source>
</evidence>
<organism evidence="2 3">
    <name type="scientific">Gimesia alba</name>
    <dbReference type="NCBI Taxonomy" id="2527973"/>
    <lineage>
        <taxon>Bacteria</taxon>
        <taxon>Pseudomonadati</taxon>
        <taxon>Planctomycetota</taxon>
        <taxon>Planctomycetia</taxon>
        <taxon>Planctomycetales</taxon>
        <taxon>Planctomycetaceae</taxon>
        <taxon>Gimesia</taxon>
    </lineage>
</organism>
<dbReference type="KEGG" id="gaz:Pan241w_28510"/>
<feature type="transmembrane region" description="Helical" evidence="1">
    <location>
        <begin position="164"/>
        <end position="185"/>
    </location>
</feature>
<keyword evidence="1" id="KW-0472">Membrane</keyword>
<gene>
    <name evidence="2" type="ORF">Pan241w_28510</name>
</gene>
<keyword evidence="3" id="KW-1185">Reference proteome</keyword>
<evidence type="ECO:0008006" key="4">
    <source>
        <dbReference type="Google" id="ProtNLM"/>
    </source>
</evidence>
<feature type="transmembrane region" description="Helical" evidence="1">
    <location>
        <begin position="271"/>
        <end position="288"/>
    </location>
</feature>
<evidence type="ECO:0000313" key="3">
    <source>
        <dbReference type="Proteomes" id="UP000317171"/>
    </source>
</evidence>
<feature type="transmembrane region" description="Helical" evidence="1">
    <location>
        <begin position="224"/>
        <end position="241"/>
    </location>
</feature>
<dbReference type="AlphaFoldDB" id="A0A517RFV9"/>
<dbReference type="RefSeq" id="WP_145216531.1">
    <property type="nucleotide sequence ID" value="NZ_CP036269.1"/>
</dbReference>
<accession>A0A517RFV9</accession>